<keyword evidence="6" id="KW-1185">Reference proteome</keyword>
<comment type="catalytic activity">
    <reaction evidence="3">
        <text>3'-dephospho-CoA + ATP = ADP + CoA + H(+)</text>
        <dbReference type="Rhea" id="RHEA:18245"/>
        <dbReference type="ChEBI" id="CHEBI:15378"/>
        <dbReference type="ChEBI" id="CHEBI:30616"/>
        <dbReference type="ChEBI" id="CHEBI:57287"/>
        <dbReference type="ChEBI" id="CHEBI:57328"/>
        <dbReference type="ChEBI" id="CHEBI:456216"/>
        <dbReference type="EC" id="2.7.1.24"/>
    </reaction>
</comment>
<accession>A0ABS3HJ27</accession>
<keyword evidence="3" id="KW-0173">Coenzyme A biosynthesis</keyword>
<comment type="pathway">
    <text evidence="3">Cofactor biosynthesis; coenzyme A biosynthesis; CoA from (R)-pantothenate: step 5/5.</text>
</comment>
<gene>
    <name evidence="3" type="primary">coaE</name>
    <name evidence="5" type="ORF">JZO85_14455</name>
</gene>
<name>A0ABS3HJ27_9ENTE</name>
<dbReference type="RefSeq" id="WP_207109234.1">
    <property type="nucleotide sequence ID" value="NZ_JAFLVR010000034.1"/>
</dbReference>
<protein>
    <recommendedName>
        <fullName evidence="3 4">Dephospho-CoA kinase</fullName>
        <ecNumber evidence="3 4">2.7.1.24</ecNumber>
    </recommendedName>
    <alternativeName>
        <fullName evidence="3">Dephosphocoenzyme A kinase</fullName>
    </alternativeName>
</protein>
<evidence type="ECO:0000256" key="1">
    <source>
        <dbReference type="ARBA" id="ARBA00022741"/>
    </source>
</evidence>
<keyword evidence="2 3" id="KW-0067">ATP-binding</keyword>
<reference evidence="5 6" key="1">
    <citation type="submission" date="2021-03" db="EMBL/GenBank/DDBJ databases">
        <title>Enterococcal diversity collection.</title>
        <authorList>
            <person name="Gilmore M.S."/>
            <person name="Schwartzman J."/>
            <person name="Van Tyne D."/>
            <person name="Martin M."/>
            <person name="Earl A.M."/>
            <person name="Manson A.L."/>
            <person name="Straub T."/>
            <person name="Salamzade R."/>
            <person name="Saavedra J."/>
            <person name="Lebreton F."/>
            <person name="Prichula J."/>
            <person name="Schaufler K."/>
            <person name="Gaca A."/>
            <person name="Sgardioli B."/>
            <person name="Wagenaar J."/>
            <person name="Strong T."/>
        </authorList>
    </citation>
    <scope>NUCLEOTIDE SEQUENCE [LARGE SCALE GENOMIC DNA]</scope>
    <source>
        <strain evidence="5 6">MJM16</strain>
    </source>
</reference>
<comment type="similarity">
    <text evidence="3">Belongs to the CoaE family.</text>
</comment>
<dbReference type="EC" id="2.7.1.24" evidence="3 4"/>
<dbReference type="PANTHER" id="PTHR10695:SF46">
    <property type="entry name" value="BIFUNCTIONAL COENZYME A SYNTHASE-RELATED"/>
    <property type="match status" value="1"/>
</dbReference>
<comment type="subcellular location">
    <subcellularLocation>
        <location evidence="3">Cytoplasm</location>
    </subcellularLocation>
</comment>
<evidence type="ECO:0000256" key="4">
    <source>
        <dbReference type="NCBIfam" id="TIGR00152"/>
    </source>
</evidence>
<dbReference type="Pfam" id="PF01121">
    <property type="entry name" value="CoaE"/>
    <property type="match status" value="1"/>
</dbReference>
<dbReference type="Gene3D" id="3.40.50.300">
    <property type="entry name" value="P-loop containing nucleotide triphosphate hydrolases"/>
    <property type="match status" value="1"/>
</dbReference>
<dbReference type="GO" id="GO:0004140">
    <property type="term" value="F:dephospho-CoA kinase activity"/>
    <property type="evidence" value="ECO:0007669"/>
    <property type="project" value="UniProtKB-EC"/>
</dbReference>
<evidence type="ECO:0000256" key="2">
    <source>
        <dbReference type="ARBA" id="ARBA00022840"/>
    </source>
</evidence>
<dbReference type="InterPro" id="IPR001977">
    <property type="entry name" value="Depp_CoAkinase"/>
</dbReference>
<comment type="caution">
    <text evidence="5">The sequence shown here is derived from an EMBL/GenBank/DDBJ whole genome shotgun (WGS) entry which is preliminary data.</text>
</comment>
<organism evidence="5 6">
    <name type="scientific">Candidatus Enterococcus murrayae</name>
    <dbReference type="NCBI Taxonomy" id="2815321"/>
    <lineage>
        <taxon>Bacteria</taxon>
        <taxon>Bacillati</taxon>
        <taxon>Bacillota</taxon>
        <taxon>Bacilli</taxon>
        <taxon>Lactobacillales</taxon>
        <taxon>Enterococcaceae</taxon>
        <taxon>Enterococcus</taxon>
    </lineage>
</organism>
<evidence type="ECO:0000313" key="6">
    <source>
        <dbReference type="Proteomes" id="UP000664495"/>
    </source>
</evidence>
<dbReference type="CDD" id="cd02022">
    <property type="entry name" value="DPCK"/>
    <property type="match status" value="1"/>
</dbReference>
<keyword evidence="3 5" id="KW-0808">Transferase</keyword>
<dbReference type="SUPFAM" id="SSF52540">
    <property type="entry name" value="P-loop containing nucleoside triphosphate hydrolases"/>
    <property type="match status" value="1"/>
</dbReference>
<sequence length="199" mass="22654">MSFVLGVTGGIASGKSTVVDFFKAKGFPIVDGDIVARKVVEPETEGLMALKNTFGQTIIDENGQLDRKKLGSIIFHDEKKRALLNKTLDPFIRGEIQRQTEEAKLSSDLVIVDIPLLYEGNYETMMDKVAVVYVTPEIQLNRLMARNHLNEEEAMERIKSQLSLKKKKERADIIIDNCRSREKTRQQVLDWLQKNKFVS</sequence>
<dbReference type="InterPro" id="IPR027417">
    <property type="entry name" value="P-loop_NTPase"/>
</dbReference>
<dbReference type="PANTHER" id="PTHR10695">
    <property type="entry name" value="DEPHOSPHO-COA KINASE-RELATED"/>
    <property type="match status" value="1"/>
</dbReference>
<feature type="binding site" evidence="3">
    <location>
        <begin position="12"/>
        <end position="17"/>
    </location>
    <ligand>
        <name>ATP</name>
        <dbReference type="ChEBI" id="CHEBI:30616"/>
    </ligand>
</feature>
<dbReference type="NCBIfam" id="TIGR00152">
    <property type="entry name" value="dephospho-CoA kinase"/>
    <property type="match status" value="1"/>
</dbReference>
<comment type="function">
    <text evidence="3">Catalyzes the phosphorylation of the 3'-hydroxyl group of dephosphocoenzyme A to form coenzyme A.</text>
</comment>
<dbReference type="HAMAP" id="MF_00376">
    <property type="entry name" value="Dephospho_CoA_kinase"/>
    <property type="match status" value="1"/>
</dbReference>
<evidence type="ECO:0000313" key="5">
    <source>
        <dbReference type="EMBL" id="MBO0453463.1"/>
    </source>
</evidence>
<keyword evidence="3" id="KW-0963">Cytoplasm</keyword>
<evidence type="ECO:0000256" key="3">
    <source>
        <dbReference type="HAMAP-Rule" id="MF_00376"/>
    </source>
</evidence>
<keyword evidence="3 5" id="KW-0418">Kinase</keyword>
<keyword evidence="1 3" id="KW-0547">Nucleotide-binding</keyword>
<proteinExistence type="inferred from homology"/>
<dbReference type="Proteomes" id="UP000664495">
    <property type="component" value="Unassembled WGS sequence"/>
</dbReference>
<dbReference type="PROSITE" id="PS51219">
    <property type="entry name" value="DPCK"/>
    <property type="match status" value="1"/>
</dbReference>
<dbReference type="EMBL" id="JAFLVR010000034">
    <property type="protein sequence ID" value="MBO0453463.1"/>
    <property type="molecule type" value="Genomic_DNA"/>
</dbReference>